<dbReference type="PROSITE" id="PS50181">
    <property type="entry name" value="FBOX"/>
    <property type="match status" value="1"/>
</dbReference>
<organism evidence="2 4">
    <name type="scientific">Adineta steineri</name>
    <dbReference type="NCBI Taxonomy" id="433720"/>
    <lineage>
        <taxon>Eukaryota</taxon>
        <taxon>Metazoa</taxon>
        <taxon>Spiralia</taxon>
        <taxon>Gnathifera</taxon>
        <taxon>Rotifera</taxon>
        <taxon>Eurotatoria</taxon>
        <taxon>Bdelloidea</taxon>
        <taxon>Adinetida</taxon>
        <taxon>Adinetidae</taxon>
        <taxon>Adineta</taxon>
    </lineage>
</organism>
<dbReference type="EMBL" id="CAJNOG010000120">
    <property type="protein sequence ID" value="CAF0972419.1"/>
    <property type="molecule type" value="Genomic_DNA"/>
</dbReference>
<protein>
    <recommendedName>
        <fullName evidence="1">F-box domain-containing protein</fullName>
    </recommendedName>
</protein>
<evidence type="ECO:0000313" key="3">
    <source>
        <dbReference type="EMBL" id="CAF3510942.1"/>
    </source>
</evidence>
<evidence type="ECO:0000313" key="2">
    <source>
        <dbReference type="EMBL" id="CAF0972419.1"/>
    </source>
</evidence>
<dbReference type="Proteomes" id="UP000663845">
    <property type="component" value="Unassembled WGS sequence"/>
</dbReference>
<dbReference type="EMBL" id="CAJOAY010000054">
    <property type="protein sequence ID" value="CAF3510942.1"/>
    <property type="molecule type" value="Genomic_DNA"/>
</dbReference>
<dbReference type="InterPro" id="IPR001810">
    <property type="entry name" value="F-box_dom"/>
</dbReference>
<dbReference type="AlphaFoldDB" id="A0A814EYA7"/>
<evidence type="ECO:0000259" key="1">
    <source>
        <dbReference type="PROSITE" id="PS50181"/>
    </source>
</evidence>
<evidence type="ECO:0000313" key="4">
    <source>
        <dbReference type="Proteomes" id="UP000663845"/>
    </source>
</evidence>
<feature type="domain" description="F-box" evidence="1">
    <location>
        <begin position="4"/>
        <end position="51"/>
    </location>
</feature>
<name>A0A814EYA7_9BILA</name>
<dbReference type="Proteomes" id="UP000663881">
    <property type="component" value="Unassembled WGS sequence"/>
</dbReference>
<proteinExistence type="predicted"/>
<gene>
    <name evidence="2" type="ORF">JYZ213_LOCUS14467</name>
    <name evidence="3" type="ORF">OKA104_LOCUS2042</name>
</gene>
<reference evidence="2" key="1">
    <citation type="submission" date="2021-02" db="EMBL/GenBank/DDBJ databases">
        <authorList>
            <person name="Nowell W R."/>
        </authorList>
    </citation>
    <scope>NUCLEOTIDE SEQUENCE</scope>
</reference>
<accession>A0A814EYA7</accession>
<sequence>MASFTCFDELPDLFFIELFHYLSSADILWSFINLNNRIQQIVSERGVFRHINLSSLCLYKFDTLLTLLPLSQVQILVINIEASSLQLSRFSYLPHLTTLRLYGLRDLNDAFNFILRHSHSLVHLTLQTHDLFRPRGFGGSVVYPKVHLTTFMENILPHLNVLRSLDLGQGIDLGLPLWHVTTIECSLNYLRIPLQHIKQLCQVMSLEKLSTTLEELHVGMRSLDAGAHNDLPDELVLSKMINLHSFSLVQSIFTDNRIEWSTIEILTAANVMPVLRKMNLILFISLDDVDCIKKSALFTDNRQIDIQFAFIMDENSLATQLNEYIPHGSRFHPREIVGITCMASCLTTEGRQMTNLNCYYDNYSWILHVWYTLPWAFDEFFELVAPDMYITKVETFLPSQCNSTMIYPSRLRTLAVSENNSLPSIVSMPHVVQLDRISTVHLSFHDWPIGLKLSSLRHITLTNNLIELKNFALFSTNIRSIQIICYASMPNFILNDWSVFRSLSSLPKLISLQIVINDMDTILDENSCQIIAETAPMFVHFGLCFRRQNAPPSPDDLNRPAEMDSAILALIAEDPTLIINDDDDYTIEPSDIAFLESTINKYQTCIKDIRHRILNLSFHVKPLIVVEDGDCGLTVWF</sequence>
<comment type="caution">
    <text evidence="2">The sequence shown here is derived from an EMBL/GenBank/DDBJ whole genome shotgun (WGS) entry which is preliminary data.</text>
</comment>